<evidence type="ECO:0000259" key="3">
    <source>
        <dbReference type="Pfam" id="PF03389"/>
    </source>
</evidence>
<dbReference type="InterPro" id="IPR005053">
    <property type="entry name" value="MobA_MobL"/>
</dbReference>
<organism evidence="4 5">
    <name type="scientific">Paracoccus litorisediminis</name>
    <dbReference type="NCBI Taxonomy" id="2006130"/>
    <lineage>
        <taxon>Bacteria</taxon>
        <taxon>Pseudomonadati</taxon>
        <taxon>Pseudomonadota</taxon>
        <taxon>Alphaproteobacteria</taxon>
        <taxon>Rhodobacterales</taxon>
        <taxon>Paracoccaceae</taxon>
        <taxon>Paracoccus</taxon>
    </lineage>
</organism>
<dbReference type="AlphaFoldDB" id="A0A844HV61"/>
<dbReference type="Proteomes" id="UP000449846">
    <property type="component" value="Unassembled WGS sequence"/>
</dbReference>
<dbReference type="Pfam" id="PF03389">
    <property type="entry name" value="MobA_MobL"/>
    <property type="match status" value="1"/>
</dbReference>
<dbReference type="RefSeq" id="WP_155042146.1">
    <property type="nucleotide sequence ID" value="NZ_WMIG01000027.1"/>
</dbReference>
<reference evidence="4 5" key="1">
    <citation type="submission" date="2019-11" db="EMBL/GenBank/DDBJ databases">
        <authorList>
            <person name="Dong K."/>
        </authorList>
    </citation>
    <scope>NUCLEOTIDE SEQUENCE [LARGE SCALE GENOMIC DNA]</scope>
    <source>
        <strain evidence="4 5">NBRC 112902</strain>
    </source>
</reference>
<dbReference type="OrthoDB" id="1826980at2"/>
<sequence length="461" mass="50604">MASYHLSVKTIKRSAGRSATAAAAYRSGSVIACDREGRVHDYSRKAGIEACFILAPEDAPDWVQDRAALWNAAEARETRKNSVTAREWELALPAELGAGERAALVREFGAALVARYGIAVDVALHAPHREGDQRNHHAHVLTTTRAIGADGFGDKTRVLDAAKTGGPEIEVMRELWAGLQNRALERAGEAARVDHRSLDVQRQVAEARGDTRTAEELDRAPEVKLGPAVNAMERRAQREAERDGVIYQPVTERGRAVHVARQARAAWQQMRERVEQVRDAYDQARDSGQSRVAAGLAALRAAAAKGRAQENRQGGSTPGELRARLAGKLDGIRGSEAVEEERLPPAQKSARPQNPHLVHALVHISDGVARSERIGFGREEEAHAFFRDLKQSYGVSILAQAAAGDDRALTVDFPDAGQRRRVVWGIAVLGRNYGEIARTEHEIRRLVGHRMCRGHDEGWER</sequence>
<comment type="caution">
    <text evidence="4">The sequence shown here is derived from an EMBL/GenBank/DDBJ whole genome shotgun (WGS) entry which is preliminary data.</text>
</comment>
<evidence type="ECO:0000256" key="2">
    <source>
        <dbReference type="ARBA" id="ARBA00022971"/>
    </source>
</evidence>
<comment type="similarity">
    <text evidence="1">Belongs to the MobA/MobL family.</text>
</comment>
<gene>
    <name evidence="4" type="ORF">GL300_23665</name>
</gene>
<evidence type="ECO:0000313" key="4">
    <source>
        <dbReference type="EMBL" id="MTH62195.1"/>
    </source>
</evidence>
<keyword evidence="5" id="KW-1185">Reference proteome</keyword>
<evidence type="ECO:0000313" key="5">
    <source>
        <dbReference type="Proteomes" id="UP000449846"/>
    </source>
</evidence>
<accession>A0A844HV61</accession>
<protein>
    <submittedName>
        <fullName evidence="4">Molybdopterin-guanine dinucleotide biosynthesis protein MobA</fullName>
    </submittedName>
</protein>
<evidence type="ECO:0000256" key="1">
    <source>
        <dbReference type="ARBA" id="ARBA00010873"/>
    </source>
</evidence>
<proteinExistence type="inferred from homology"/>
<name>A0A844HV61_9RHOB</name>
<keyword evidence="2" id="KW-0184">Conjugation</keyword>
<dbReference type="NCBIfam" id="NF041496">
    <property type="entry name" value="MobQ"/>
    <property type="match status" value="1"/>
</dbReference>
<dbReference type="Gene3D" id="3.30.930.30">
    <property type="match status" value="1"/>
</dbReference>
<dbReference type="EMBL" id="WMIG01000027">
    <property type="protein sequence ID" value="MTH62195.1"/>
    <property type="molecule type" value="Genomic_DNA"/>
</dbReference>
<feature type="domain" description="MobA/MobL protein" evidence="3">
    <location>
        <begin position="17"/>
        <end position="234"/>
    </location>
</feature>